<dbReference type="AlphaFoldDB" id="A0A076PGQ5"/>
<feature type="region of interest" description="Disordered" evidence="2">
    <location>
        <begin position="830"/>
        <end position="852"/>
    </location>
</feature>
<dbReference type="EMBL" id="CP006704">
    <property type="protein sequence ID" value="AIJ45934.1"/>
    <property type="molecule type" value="Genomic_DNA"/>
</dbReference>
<dbReference type="Proteomes" id="UP000028782">
    <property type="component" value="Chromosome"/>
</dbReference>
<feature type="region of interest" description="Disordered" evidence="2">
    <location>
        <begin position="476"/>
        <end position="499"/>
    </location>
</feature>
<evidence type="ECO:0008006" key="5">
    <source>
        <dbReference type="Google" id="ProtNLM"/>
    </source>
</evidence>
<feature type="compositionally biased region" description="Basic and acidic residues" evidence="2">
    <location>
        <begin position="838"/>
        <end position="852"/>
    </location>
</feature>
<reference evidence="3 4" key="1">
    <citation type="journal article" date="2014" name="Genome Announc.">
        <title>Complete Genome Sequence of Polychlorinated Biphenyl Degrader Comamonas testosteroni TK102 (NBRC 109938).</title>
        <authorList>
            <person name="Fukuda K."/>
            <person name="Hosoyama A."/>
            <person name="Tsuchikane K."/>
            <person name="Ohji S."/>
            <person name="Yamazoe A."/>
            <person name="Fujita N."/>
            <person name="Shintani M."/>
            <person name="Kimbara K."/>
        </authorList>
    </citation>
    <scope>NUCLEOTIDE SEQUENCE [LARGE SCALE GENOMIC DNA]</scope>
    <source>
        <strain evidence="3">TK102</strain>
    </source>
</reference>
<sequence>MPSRLNRVLLINTRTSGKIPSGAINELNPQGGAAVTGENSVGKTTTQQIFALFLGSRPSQIVEAGSGNLPQLQFVLPTPQSAIVFEYQRGEGEDSTRCVAIRRDPNGDAADYRFFKGPFREELFLSETSDGKRVFVDDAGFMEQARKHGVSPERILSTSEYCSVILGAPTNTKRGVALRAMITEYSYGKKRLQHMDRLVAAMVKERIDFRDFINVALSIVEESIGRKAEGQVRKLPQGKKQISLWLENVDACKNAIKQDSEVEKLRVQANTYGQHETQLRSYRADVQHLTAENEKRTKKANTELGALKTARDNAVAGENKTLGEKESAANTALNDRRAAEALFETENEAHKSFINLPIETVIENVDSLPSLRSELATLKSRIETASGELTGIDAQYDAQIGQARTDCQTEIVTLNGSFPQILATFNSETTAIQGDKKKALDDHDESASAIELQLEEAEGSARDAFTTAKLLTQGTQPSDKAKAALKQANDTLSEHRQKELKDQQDLTLATALANDALVEFNKADAAVRSAVAASESAIQSLHDAQKNLAPDDGSLLAALRADGDQEWKSDLARVIDPALLHRNDLSPMRVGVGQEVYGWSLVTDNIDSPIWTDDEALRAAVRRCNDEVKTANTKVQEAREKLKNASSALERANSDKSLIESKVNVNKTTGHQLVEAVELANGRLEKEVADQKAKNAAQLEIAEKAFKDASSEKSTSKRNAGIARKAIEAGFDSQLLACTTRREAAEKLVSARIAERESVLQIAINTINDQRMKHLKNEGIDAELVSGLGETKTKLEGKIRAYEDKQSTVDRWNAWKERVGPVGLDRLSRAAQNAAETHTGKQKELDDHRQEMGRTHAAYENSTAYLNAEIERLGQDAVTLRGLDDRLSLYHATGSSLIDSETTPGDLKAKIVALMETVDSLEGQISKMTRNIREALTGRTNSIQQQIQHEMDESGDSSIVKRALDLCQAYSRSLRDTIAAVQSETHTILGGIMQYQKDISLFKSEVASFDKKLSEGLKKVSAFKRVKDLQIHFAADFDSLDFIKKLDSIEGVSKVQMQESATWGSRDLPNKNTVDALRDFMSLLSTEGTLEVDYAKQITIRGSVEINGEVKHFKRESELAKISSNGLTAIIFITLLSGMANMIRGDGQIYIPWVTDEIGKFDPGNFHSLMQMLRDNHIDVVTASPALTIAEFRHFARCYRFGERGSISRYKGGDK</sequence>
<dbReference type="RefSeq" id="WP_043371731.1">
    <property type="nucleotide sequence ID" value="NZ_CP006704.1"/>
</dbReference>
<evidence type="ECO:0000256" key="2">
    <source>
        <dbReference type="SAM" id="MobiDB-lite"/>
    </source>
</evidence>
<organism evidence="3 4">
    <name type="scientific">Comamonas testosteroni TK102</name>
    <dbReference type="NCBI Taxonomy" id="1392005"/>
    <lineage>
        <taxon>Bacteria</taxon>
        <taxon>Pseudomonadati</taxon>
        <taxon>Pseudomonadota</taxon>
        <taxon>Betaproteobacteria</taxon>
        <taxon>Burkholderiales</taxon>
        <taxon>Comamonadaceae</taxon>
        <taxon>Comamonas</taxon>
    </lineage>
</organism>
<dbReference type="Pfam" id="PF12128">
    <property type="entry name" value="DUF3584"/>
    <property type="match status" value="1"/>
</dbReference>
<gene>
    <name evidence="3" type="ORF">O987_08995</name>
</gene>
<proteinExistence type="predicted"/>
<dbReference type="HOGENOM" id="CLU_007224_0_0_4"/>
<evidence type="ECO:0000256" key="1">
    <source>
        <dbReference type="SAM" id="Coils"/>
    </source>
</evidence>
<protein>
    <recommendedName>
        <fullName evidence="5">ATP-binding protein</fullName>
    </recommendedName>
</protein>
<dbReference type="KEGG" id="ctes:O987_08995"/>
<accession>A0A076PGQ5</accession>
<feature type="coiled-coil region" evidence="1">
    <location>
        <begin position="621"/>
        <end position="694"/>
    </location>
</feature>
<evidence type="ECO:0000313" key="4">
    <source>
        <dbReference type="Proteomes" id="UP000028782"/>
    </source>
</evidence>
<name>A0A076PGQ5_COMTE</name>
<keyword evidence="1" id="KW-0175">Coiled coil</keyword>
<dbReference type="InterPro" id="IPR021979">
    <property type="entry name" value="DUF3584"/>
</dbReference>
<evidence type="ECO:0000313" key="3">
    <source>
        <dbReference type="EMBL" id="AIJ45934.1"/>
    </source>
</evidence>